<protein>
    <recommendedName>
        <fullName evidence="1">diguanylate cyclase</fullName>
        <ecNumber evidence="1">2.7.7.65</ecNumber>
    </recommendedName>
</protein>
<keyword evidence="3" id="KW-0175">Coiled coil</keyword>
<feature type="transmembrane region" description="Helical" evidence="4">
    <location>
        <begin position="180"/>
        <end position="198"/>
    </location>
</feature>
<dbReference type="InterPro" id="IPR043128">
    <property type="entry name" value="Rev_trsase/Diguanyl_cyclase"/>
</dbReference>
<dbReference type="InterPro" id="IPR029787">
    <property type="entry name" value="Nucleotide_cyclase"/>
</dbReference>
<dbReference type="CDD" id="cd01949">
    <property type="entry name" value="GGDEF"/>
    <property type="match status" value="1"/>
</dbReference>
<dbReference type="Pfam" id="PF00990">
    <property type="entry name" value="GGDEF"/>
    <property type="match status" value="1"/>
</dbReference>
<dbReference type="PANTHER" id="PTHR45138">
    <property type="entry name" value="REGULATORY COMPONENTS OF SENSORY TRANSDUCTION SYSTEM"/>
    <property type="match status" value="1"/>
</dbReference>
<feature type="transmembrane region" description="Helical" evidence="4">
    <location>
        <begin position="205"/>
        <end position="222"/>
    </location>
</feature>
<evidence type="ECO:0000259" key="5">
    <source>
        <dbReference type="PROSITE" id="PS50887"/>
    </source>
</evidence>
<feature type="transmembrane region" description="Helical" evidence="4">
    <location>
        <begin position="331"/>
        <end position="350"/>
    </location>
</feature>
<organism evidence="6 7">
    <name type="scientific">Idiomarina baltica OS145</name>
    <dbReference type="NCBI Taxonomy" id="314276"/>
    <lineage>
        <taxon>Bacteria</taxon>
        <taxon>Pseudomonadati</taxon>
        <taxon>Pseudomonadota</taxon>
        <taxon>Gammaproteobacteria</taxon>
        <taxon>Alteromonadales</taxon>
        <taxon>Idiomarinaceae</taxon>
        <taxon>Idiomarina</taxon>
    </lineage>
</organism>
<name>A0ABM9WN53_9GAMM</name>
<keyword evidence="6" id="KW-0012">Acyltransferase</keyword>
<comment type="caution">
    <text evidence="6">The sequence shown here is derived from an EMBL/GenBank/DDBJ whole genome shotgun (WGS) entry which is preliminary data.</text>
</comment>
<keyword evidence="7" id="KW-1185">Reference proteome</keyword>
<dbReference type="InterPro" id="IPR011623">
    <property type="entry name" value="7TMR_DISM_rcpt_extracell_dom1"/>
</dbReference>
<dbReference type="PANTHER" id="PTHR45138:SF9">
    <property type="entry name" value="DIGUANYLATE CYCLASE DGCM-RELATED"/>
    <property type="match status" value="1"/>
</dbReference>
<keyword evidence="4" id="KW-1133">Transmembrane helix</keyword>
<dbReference type="Gene3D" id="2.60.40.2380">
    <property type="match status" value="1"/>
</dbReference>
<keyword evidence="4" id="KW-0812">Transmembrane</keyword>
<dbReference type="EC" id="2.7.7.65" evidence="1"/>
<evidence type="ECO:0000256" key="2">
    <source>
        <dbReference type="ARBA" id="ARBA00034247"/>
    </source>
</evidence>
<evidence type="ECO:0000313" key="7">
    <source>
        <dbReference type="Proteomes" id="UP000016543"/>
    </source>
</evidence>
<dbReference type="GO" id="GO:0016746">
    <property type="term" value="F:acyltransferase activity"/>
    <property type="evidence" value="ECO:0007669"/>
    <property type="project" value="UniProtKB-KW"/>
</dbReference>
<dbReference type="PROSITE" id="PS50887">
    <property type="entry name" value="GGDEF"/>
    <property type="match status" value="1"/>
</dbReference>
<dbReference type="Pfam" id="PF07695">
    <property type="entry name" value="7TMR-DISM_7TM"/>
    <property type="match status" value="1"/>
</dbReference>
<dbReference type="Gene3D" id="3.30.70.270">
    <property type="match status" value="1"/>
</dbReference>
<proteinExistence type="predicted"/>
<dbReference type="RefSeq" id="WP_006954429.1">
    <property type="nucleotide sequence ID" value="NZ_CH672403.1"/>
</dbReference>
<dbReference type="SUPFAM" id="SSF55073">
    <property type="entry name" value="Nucleotide cyclase"/>
    <property type="match status" value="1"/>
</dbReference>
<dbReference type="InterPro" id="IPR000160">
    <property type="entry name" value="GGDEF_dom"/>
</dbReference>
<accession>A0ABM9WN53</accession>
<dbReference type="InterPro" id="IPR050469">
    <property type="entry name" value="Diguanylate_Cyclase"/>
</dbReference>
<dbReference type="SMART" id="SM00267">
    <property type="entry name" value="GGDEF"/>
    <property type="match status" value="1"/>
</dbReference>
<keyword evidence="6" id="KW-0808">Transferase</keyword>
<sequence length="594" mass="67991">MTRWSSIVLFLVVIAATVLWFVFSSLTMDQRRSSEALNIEYFSTPESLSIEAVKARPDENWHVLNGSRGSFGYTDDHYWLTFNISDVDYDRVLYMAYPLLDSIHIHWFSNDGLIEYNLGDKQPFFQRPILISDFAIPVPANQTGEVFIEVVTSSSMRVPVSLMSEADFFDAKLQRRLVEGLYFGVLFCMTVYNLFGFIASREPEFGIYSLYTIFFGGLMLSLDGLGFRYLWPNWLYLQDKGIPIFGSLTLLTAALFAYQLLRLKNYRQTLARGLFIMAGLALVSLAVGAFSSYKVGIHALLALAVPGCLYLLIIGVYLWKKGLIYARMFTIAWGALLLSVMVNSLGYLGIIDSMFIQRHAIMLGSGLEILLLSWVLAVRYNEQRRERLIAQQRYNEELETRVEERTFELEITLRELQEANNELEQRNLEDPLTGLHNRRYFTQQIEREYRRSRRNQRPMCLLMIDIDKFKAVNDTYGHGVGDDILQAVSTELRKQARRPTDAVCRYGGEEFAFILAETDLQNGLVFAERLVKHIRQCVFSTRDGEHSITISAGVAAIDNTRDHSVHDLFTAADSALYKAKREGRDQVVTTSIEE</sequence>
<dbReference type="InterPro" id="IPR011622">
    <property type="entry name" value="7TMR_DISM_rcpt_extracell_dom2"/>
</dbReference>
<feature type="transmembrane region" description="Helical" evidence="4">
    <location>
        <begin position="273"/>
        <end position="293"/>
    </location>
</feature>
<dbReference type="Proteomes" id="UP000016543">
    <property type="component" value="Unassembled WGS sequence"/>
</dbReference>
<evidence type="ECO:0000256" key="4">
    <source>
        <dbReference type="SAM" id="Phobius"/>
    </source>
</evidence>
<feature type="coiled-coil region" evidence="3">
    <location>
        <begin position="402"/>
        <end position="429"/>
    </location>
</feature>
<evidence type="ECO:0000256" key="1">
    <source>
        <dbReference type="ARBA" id="ARBA00012528"/>
    </source>
</evidence>
<evidence type="ECO:0000256" key="3">
    <source>
        <dbReference type="SAM" id="Coils"/>
    </source>
</evidence>
<dbReference type="EMBL" id="AAMX01000007">
    <property type="protein sequence ID" value="EAQ32260.1"/>
    <property type="molecule type" value="Genomic_DNA"/>
</dbReference>
<feature type="transmembrane region" description="Helical" evidence="4">
    <location>
        <begin position="356"/>
        <end position="378"/>
    </location>
</feature>
<keyword evidence="4" id="KW-0472">Membrane</keyword>
<feature type="domain" description="GGDEF" evidence="5">
    <location>
        <begin position="457"/>
        <end position="592"/>
    </location>
</feature>
<reference evidence="6 7" key="1">
    <citation type="submission" date="2006-01" db="EMBL/GenBank/DDBJ databases">
        <authorList>
            <person name="Brettar I."/>
            <person name="Hofle M."/>
            <person name="Ferriera S."/>
            <person name="Johnson J."/>
            <person name="Kravitz S."/>
            <person name="Halpern A."/>
            <person name="Remington K."/>
            <person name="Beeson K."/>
            <person name="Tran B."/>
            <person name="Rogers Y.-H."/>
            <person name="Friedman R."/>
            <person name="Venter J.C."/>
        </authorList>
    </citation>
    <scope>NUCLEOTIDE SEQUENCE [LARGE SCALE GENOMIC DNA]</scope>
    <source>
        <strain evidence="6 7">OS145</strain>
    </source>
</reference>
<feature type="transmembrane region" description="Helical" evidence="4">
    <location>
        <begin position="242"/>
        <end position="261"/>
    </location>
</feature>
<dbReference type="NCBIfam" id="TIGR00254">
    <property type="entry name" value="GGDEF"/>
    <property type="match status" value="1"/>
</dbReference>
<evidence type="ECO:0000313" key="6">
    <source>
        <dbReference type="EMBL" id="EAQ32260.1"/>
    </source>
</evidence>
<gene>
    <name evidence="6" type="ORF">OS145_08512</name>
</gene>
<dbReference type="Pfam" id="PF07696">
    <property type="entry name" value="7TMR-DISMED2"/>
    <property type="match status" value="1"/>
</dbReference>
<comment type="catalytic activity">
    <reaction evidence="2">
        <text>2 GTP = 3',3'-c-di-GMP + 2 diphosphate</text>
        <dbReference type="Rhea" id="RHEA:24898"/>
        <dbReference type="ChEBI" id="CHEBI:33019"/>
        <dbReference type="ChEBI" id="CHEBI:37565"/>
        <dbReference type="ChEBI" id="CHEBI:58805"/>
        <dbReference type="EC" id="2.7.7.65"/>
    </reaction>
</comment>
<feature type="transmembrane region" description="Helical" evidence="4">
    <location>
        <begin position="299"/>
        <end position="319"/>
    </location>
</feature>